<keyword evidence="1" id="KW-0418">Kinase</keyword>
<dbReference type="EMBL" id="CM037021">
    <property type="protein sequence ID" value="KAH7669609.1"/>
    <property type="molecule type" value="Genomic_DNA"/>
</dbReference>
<name>A0ACB7V8G7_DIOAL</name>
<evidence type="ECO:0000313" key="1">
    <source>
        <dbReference type="EMBL" id="KAH7669609.1"/>
    </source>
</evidence>
<gene>
    <name evidence="1" type="ORF">IHE45_11G090500</name>
</gene>
<reference evidence="2" key="1">
    <citation type="journal article" date="2022" name="Nat. Commun.">
        <title>Chromosome evolution and the genetic basis of agronomically important traits in greater yam.</title>
        <authorList>
            <person name="Bredeson J.V."/>
            <person name="Lyons J.B."/>
            <person name="Oniyinde I.O."/>
            <person name="Okereke N.R."/>
            <person name="Kolade O."/>
            <person name="Nnabue I."/>
            <person name="Nwadili C.O."/>
            <person name="Hribova E."/>
            <person name="Parker M."/>
            <person name="Nwogha J."/>
            <person name="Shu S."/>
            <person name="Carlson J."/>
            <person name="Kariba R."/>
            <person name="Muthemba S."/>
            <person name="Knop K."/>
            <person name="Barton G.J."/>
            <person name="Sherwood A.V."/>
            <person name="Lopez-Montes A."/>
            <person name="Asiedu R."/>
            <person name="Jamnadass R."/>
            <person name="Muchugi A."/>
            <person name="Goodstein D."/>
            <person name="Egesi C.N."/>
            <person name="Featherston J."/>
            <person name="Asfaw A."/>
            <person name="Simpson G.G."/>
            <person name="Dolezel J."/>
            <person name="Hendre P.S."/>
            <person name="Van Deynze A."/>
            <person name="Kumar P.L."/>
            <person name="Obidiegwu J.E."/>
            <person name="Bhattacharjee R."/>
            <person name="Rokhsar D.S."/>
        </authorList>
    </citation>
    <scope>NUCLEOTIDE SEQUENCE [LARGE SCALE GENOMIC DNA]</scope>
    <source>
        <strain evidence="2">cv. TDa95/00328</strain>
    </source>
</reference>
<keyword evidence="2" id="KW-1185">Reference proteome</keyword>
<comment type="caution">
    <text evidence="1">The sequence shown here is derived from an EMBL/GenBank/DDBJ whole genome shotgun (WGS) entry which is preliminary data.</text>
</comment>
<evidence type="ECO:0000313" key="2">
    <source>
        <dbReference type="Proteomes" id="UP000827976"/>
    </source>
</evidence>
<keyword evidence="1" id="KW-0808">Transferase</keyword>
<proteinExistence type="predicted"/>
<organism evidence="1 2">
    <name type="scientific">Dioscorea alata</name>
    <name type="common">Purple yam</name>
    <dbReference type="NCBI Taxonomy" id="55571"/>
    <lineage>
        <taxon>Eukaryota</taxon>
        <taxon>Viridiplantae</taxon>
        <taxon>Streptophyta</taxon>
        <taxon>Embryophyta</taxon>
        <taxon>Tracheophyta</taxon>
        <taxon>Spermatophyta</taxon>
        <taxon>Magnoliopsida</taxon>
        <taxon>Liliopsida</taxon>
        <taxon>Dioscoreales</taxon>
        <taxon>Dioscoreaceae</taxon>
        <taxon>Dioscorea</taxon>
    </lineage>
</organism>
<protein>
    <submittedName>
        <fullName evidence="1">Non-specific serine/threonine protein kinase protein</fullName>
        <ecNumber evidence="1">2.7.11.1</ecNumber>
    </submittedName>
</protein>
<feature type="non-terminal residue" evidence="1">
    <location>
        <position position="1"/>
    </location>
</feature>
<dbReference type="Proteomes" id="UP000827976">
    <property type="component" value="Chromosome 11"/>
</dbReference>
<dbReference type="EC" id="2.7.11.1" evidence="1"/>
<sequence length="386" mass="41512">SRSRSQPSTTLNSSSSSSATAAAAAATTSSSSSSSRATASSSSSSRTSLASVRASLPETPIIYQFREISTATNGFLSPRLSSSSSSWRCSLRGRDVVVVQRRFLSGDPSSLPTRLSALSRAHHSAIIPLLGASFVSPHLYLVYEYAPGASLSLLLRNPRNPSFTPLSSWSSRVQIAADVAQGLDYIHQHSPASLNGAAPVHNRIKSSSIIISDSDLRARICHFGAAALSGEIPDDSTAPTASLVQGTRGYMAPEVIAGGWISPSSDVFAFGVVLLELLSGKEALKYNLPTEKMVVERTSVIETETEDEERSGRVRRWMDMRLRDSFPVASAEKLIRVALRCVAEEAKARPGMEWVAGKISKVLLESKEWEKRFQMPTNISVSLAPR</sequence>
<accession>A0ACB7V8G7</accession>
<keyword evidence="1" id="KW-0723">Serine/threonine-protein kinase</keyword>